<dbReference type="Proteomes" id="UP000054321">
    <property type="component" value="Unassembled WGS sequence"/>
</dbReference>
<gene>
    <name evidence="1" type="ORF">OIDMADRAFT_21377</name>
</gene>
<sequence>MGLFGKSNDLRGDEETLVPEVRWIPYREDGKVKYVRADDEEAEDFTVTGRSADHKKPSGYANMPSHTGGFVANAPPLLPVRYTDDSLIPAIVTNILPSYKPEATHDRKKSFLGLKKDKDSTTRTVWMPRGEYKKHFAKDKNGNYIGTEPQREWTNEELLEKYGQYHKEM</sequence>
<protein>
    <submittedName>
        <fullName evidence="1">Uncharacterized protein</fullName>
    </submittedName>
</protein>
<evidence type="ECO:0000313" key="2">
    <source>
        <dbReference type="Proteomes" id="UP000054321"/>
    </source>
</evidence>
<evidence type="ECO:0000313" key="1">
    <source>
        <dbReference type="EMBL" id="KIM94252.1"/>
    </source>
</evidence>
<keyword evidence="2" id="KW-1185">Reference proteome</keyword>
<dbReference type="InParanoid" id="A0A0C3CX34"/>
<dbReference type="AlphaFoldDB" id="A0A0C3CX34"/>
<dbReference type="OrthoDB" id="4158258at2759"/>
<dbReference type="HOGENOM" id="CLU_1652944_0_0_1"/>
<reference evidence="2" key="2">
    <citation type="submission" date="2015-01" db="EMBL/GenBank/DDBJ databases">
        <title>Evolutionary Origins and Diversification of the Mycorrhizal Mutualists.</title>
        <authorList>
            <consortium name="DOE Joint Genome Institute"/>
            <consortium name="Mycorrhizal Genomics Consortium"/>
            <person name="Kohler A."/>
            <person name="Kuo A."/>
            <person name="Nagy L.G."/>
            <person name="Floudas D."/>
            <person name="Copeland A."/>
            <person name="Barry K.W."/>
            <person name="Cichocki N."/>
            <person name="Veneault-Fourrey C."/>
            <person name="LaButti K."/>
            <person name="Lindquist E.A."/>
            <person name="Lipzen A."/>
            <person name="Lundell T."/>
            <person name="Morin E."/>
            <person name="Murat C."/>
            <person name="Riley R."/>
            <person name="Ohm R."/>
            <person name="Sun H."/>
            <person name="Tunlid A."/>
            <person name="Henrissat B."/>
            <person name="Grigoriev I.V."/>
            <person name="Hibbett D.S."/>
            <person name="Martin F."/>
        </authorList>
    </citation>
    <scope>NUCLEOTIDE SEQUENCE [LARGE SCALE GENOMIC DNA]</scope>
    <source>
        <strain evidence="2">Zn</strain>
    </source>
</reference>
<proteinExistence type="predicted"/>
<accession>A0A0C3CX34</accession>
<dbReference type="EMBL" id="KN832890">
    <property type="protein sequence ID" value="KIM94252.1"/>
    <property type="molecule type" value="Genomic_DNA"/>
</dbReference>
<name>A0A0C3CX34_OIDMZ</name>
<organism evidence="1 2">
    <name type="scientific">Oidiodendron maius (strain Zn)</name>
    <dbReference type="NCBI Taxonomy" id="913774"/>
    <lineage>
        <taxon>Eukaryota</taxon>
        <taxon>Fungi</taxon>
        <taxon>Dikarya</taxon>
        <taxon>Ascomycota</taxon>
        <taxon>Pezizomycotina</taxon>
        <taxon>Leotiomycetes</taxon>
        <taxon>Leotiomycetes incertae sedis</taxon>
        <taxon>Myxotrichaceae</taxon>
        <taxon>Oidiodendron</taxon>
    </lineage>
</organism>
<reference evidence="1 2" key="1">
    <citation type="submission" date="2014-04" db="EMBL/GenBank/DDBJ databases">
        <authorList>
            <consortium name="DOE Joint Genome Institute"/>
            <person name="Kuo A."/>
            <person name="Martino E."/>
            <person name="Perotto S."/>
            <person name="Kohler A."/>
            <person name="Nagy L.G."/>
            <person name="Floudas D."/>
            <person name="Copeland A."/>
            <person name="Barry K.W."/>
            <person name="Cichocki N."/>
            <person name="Veneault-Fourrey C."/>
            <person name="LaButti K."/>
            <person name="Lindquist E.A."/>
            <person name="Lipzen A."/>
            <person name="Lundell T."/>
            <person name="Morin E."/>
            <person name="Murat C."/>
            <person name="Sun H."/>
            <person name="Tunlid A."/>
            <person name="Henrissat B."/>
            <person name="Grigoriev I.V."/>
            <person name="Hibbett D.S."/>
            <person name="Martin F."/>
            <person name="Nordberg H.P."/>
            <person name="Cantor M.N."/>
            <person name="Hua S.X."/>
        </authorList>
    </citation>
    <scope>NUCLEOTIDE SEQUENCE [LARGE SCALE GENOMIC DNA]</scope>
    <source>
        <strain evidence="1 2">Zn</strain>
    </source>
</reference>